<dbReference type="InterPro" id="IPR011576">
    <property type="entry name" value="Pyridox_Oxase_N"/>
</dbReference>
<evidence type="ECO:0000313" key="3">
    <source>
        <dbReference type="EMBL" id="GAA3753372.1"/>
    </source>
</evidence>
<dbReference type="InterPro" id="IPR019920">
    <property type="entry name" value="F420-binding_dom_put"/>
</dbReference>
<dbReference type="NCBIfam" id="TIGR03618">
    <property type="entry name" value="Rv1155_F420"/>
    <property type="match status" value="1"/>
</dbReference>
<comment type="caution">
    <text evidence="3">The sequence shown here is derived from an EMBL/GenBank/DDBJ whole genome shotgun (WGS) entry which is preliminary data.</text>
</comment>
<evidence type="ECO:0000259" key="2">
    <source>
        <dbReference type="Pfam" id="PF01243"/>
    </source>
</evidence>
<dbReference type="InterPro" id="IPR052019">
    <property type="entry name" value="F420H2_bilvrd_red/Heme_oxyg"/>
</dbReference>
<proteinExistence type="predicted"/>
<name>A0ABP7G2N0_9MICO</name>
<reference evidence="4" key="1">
    <citation type="journal article" date="2019" name="Int. J. Syst. Evol. Microbiol.">
        <title>The Global Catalogue of Microorganisms (GCM) 10K type strain sequencing project: providing services to taxonomists for standard genome sequencing and annotation.</title>
        <authorList>
            <consortium name="The Broad Institute Genomics Platform"/>
            <consortium name="The Broad Institute Genome Sequencing Center for Infectious Disease"/>
            <person name="Wu L."/>
            <person name="Ma J."/>
        </authorList>
    </citation>
    <scope>NUCLEOTIDE SEQUENCE [LARGE SCALE GENOMIC DNA]</scope>
    <source>
        <strain evidence="4">JCM 16950</strain>
    </source>
</reference>
<dbReference type="EMBL" id="BAABAF010000001">
    <property type="protein sequence ID" value="GAA3753372.1"/>
    <property type="molecule type" value="Genomic_DNA"/>
</dbReference>
<keyword evidence="1" id="KW-0560">Oxidoreductase</keyword>
<evidence type="ECO:0000256" key="1">
    <source>
        <dbReference type="ARBA" id="ARBA00023002"/>
    </source>
</evidence>
<protein>
    <submittedName>
        <fullName evidence="3">PPOX class F420-dependent oxidoreductase</fullName>
    </submittedName>
</protein>
<sequence>MTDLDSILPANRRHLLDLPLFGHLGTVRPDGTVQVTPMWFEFDGEHVRFTHTSKRQKYRNLQLNPSMALSILDPDNPSHYLEVAGRLIEAVPDPEGAFYVRLQNRYGDAGTTPPRDKADRVILVMSIERSTSQ</sequence>
<dbReference type="PANTHER" id="PTHR35176">
    <property type="entry name" value="HEME OXYGENASE HI_0854-RELATED"/>
    <property type="match status" value="1"/>
</dbReference>
<dbReference type="InterPro" id="IPR012349">
    <property type="entry name" value="Split_barrel_FMN-bd"/>
</dbReference>
<dbReference type="Pfam" id="PF01243">
    <property type="entry name" value="PNPOx_N"/>
    <property type="match status" value="1"/>
</dbReference>
<dbReference type="Gene3D" id="2.30.110.10">
    <property type="entry name" value="Electron Transport, Fmn-binding Protein, Chain A"/>
    <property type="match status" value="1"/>
</dbReference>
<dbReference type="PANTHER" id="PTHR35176:SF6">
    <property type="entry name" value="HEME OXYGENASE HI_0854-RELATED"/>
    <property type="match status" value="1"/>
</dbReference>
<feature type="domain" description="Pyridoxamine 5'-phosphate oxidase N-terminal" evidence="2">
    <location>
        <begin position="13"/>
        <end position="129"/>
    </location>
</feature>
<dbReference type="SUPFAM" id="SSF50475">
    <property type="entry name" value="FMN-binding split barrel"/>
    <property type="match status" value="1"/>
</dbReference>
<gene>
    <name evidence="3" type="ORF">GCM10022240_02950</name>
</gene>
<dbReference type="RefSeq" id="WP_344779782.1">
    <property type="nucleotide sequence ID" value="NZ_BAABAF010000001.1"/>
</dbReference>
<organism evidence="3 4">
    <name type="scientific">Microbacterium kribbense</name>
    <dbReference type="NCBI Taxonomy" id="433645"/>
    <lineage>
        <taxon>Bacteria</taxon>
        <taxon>Bacillati</taxon>
        <taxon>Actinomycetota</taxon>
        <taxon>Actinomycetes</taxon>
        <taxon>Micrococcales</taxon>
        <taxon>Microbacteriaceae</taxon>
        <taxon>Microbacterium</taxon>
    </lineage>
</organism>
<keyword evidence="4" id="KW-1185">Reference proteome</keyword>
<accession>A0ABP7G2N0</accession>
<evidence type="ECO:0000313" key="4">
    <source>
        <dbReference type="Proteomes" id="UP001500540"/>
    </source>
</evidence>
<dbReference type="Proteomes" id="UP001500540">
    <property type="component" value="Unassembled WGS sequence"/>
</dbReference>